<keyword evidence="2" id="KW-0812">Transmembrane</keyword>
<protein>
    <submittedName>
        <fullName evidence="4">VanW family protein</fullName>
    </submittedName>
</protein>
<dbReference type="InterPro" id="IPR052913">
    <property type="entry name" value="Glycopeptide_resist_protein"/>
</dbReference>
<accession>A0ABT8G9L9</accession>
<name>A0ABT8G9L9_9MICO</name>
<proteinExistence type="predicted"/>
<keyword evidence="2" id="KW-0472">Membrane</keyword>
<dbReference type="EMBL" id="JAUHPW010000004">
    <property type="protein sequence ID" value="MDN4475659.1"/>
    <property type="molecule type" value="Genomic_DNA"/>
</dbReference>
<dbReference type="Pfam" id="PF12229">
    <property type="entry name" value="PG_binding_4"/>
    <property type="match status" value="1"/>
</dbReference>
<dbReference type="InterPro" id="IPR007391">
    <property type="entry name" value="Vancomycin_resist_VanW"/>
</dbReference>
<keyword evidence="2" id="KW-1133">Transmembrane helix</keyword>
<feature type="region of interest" description="Disordered" evidence="1">
    <location>
        <begin position="1"/>
        <end position="91"/>
    </location>
</feature>
<evidence type="ECO:0000313" key="5">
    <source>
        <dbReference type="Proteomes" id="UP001172728"/>
    </source>
</evidence>
<gene>
    <name evidence="4" type="ORF">QQX09_07310</name>
</gene>
<dbReference type="PANTHER" id="PTHR35788">
    <property type="entry name" value="EXPORTED PROTEIN-RELATED"/>
    <property type="match status" value="1"/>
</dbReference>
<dbReference type="PANTHER" id="PTHR35788:SF1">
    <property type="entry name" value="EXPORTED PROTEIN"/>
    <property type="match status" value="1"/>
</dbReference>
<feature type="domain" description="YoaR-like putative peptidoglycan binding" evidence="3">
    <location>
        <begin position="240"/>
        <end position="302"/>
    </location>
</feature>
<feature type="compositionally biased region" description="Acidic residues" evidence="1">
    <location>
        <begin position="57"/>
        <end position="73"/>
    </location>
</feature>
<evidence type="ECO:0000259" key="3">
    <source>
        <dbReference type="Pfam" id="PF12229"/>
    </source>
</evidence>
<dbReference type="InterPro" id="IPR022029">
    <property type="entry name" value="YoaR-like_PG-bd"/>
</dbReference>
<evidence type="ECO:0000256" key="1">
    <source>
        <dbReference type="SAM" id="MobiDB-lite"/>
    </source>
</evidence>
<evidence type="ECO:0000313" key="4">
    <source>
        <dbReference type="EMBL" id="MDN4475659.1"/>
    </source>
</evidence>
<sequence length="677" mass="71186">MSDPRDERPEDREDEVDEAQAEIDADLDADEDVTGDDAADADADAATEQVPAFLTEPPEEPEPADVAEADADPEATAVLPPVPADEPEADAEATAVMDAVPAAAPATGPEQAVATDEVAESEEKRRVHWGRWALMFVLIALVGGYFAAAVYASGRIAAGTTVQGVDIGGMTRDEAVEALQPTVKELNNAPVAITTDDAEATIVPKDSGMAAGAGATVDELLRFSLAPFDLLRSFTGAEREAPLVTVVDVDALAEAIDATREELEVDGQDAAVEITATGASSVASVDGVAIDAEATAEGLGDAWPVDTYPAVTDLKPAAIGTEDADAFVSELNSEVLAGDVRMTGENGPATVTAEQLTRFGSVEDVDGALTLVIDGPSLAAELESADPGLVSAPTSASFHFTSSHQLRTTKSQPGRAIDGGALGEAVVAAASSVEREGELPYRNTKATVTSGDLGVKDLTTKVASFDTPLTDEPVRTQNLVRGAEKVTGVVVKPDETFSLLDSLAPITEAGGYQAAHIIVDGFLTNGIGGGLSQMATTVYNAAYFAGLEDVEHRPHTKWFTRYPAGREATIFVGSLDLRFKNNTPYALVMSSYVTGGRLYVDIWSTPYYEVKTYASEKTNFVQPKKVESDRSTCLDTPMGNPGFTITNRREVFLDGDLVDESSYTWTYQPDNGVTCTN</sequence>
<feature type="transmembrane region" description="Helical" evidence="2">
    <location>
        <begin position="132"/>
        <end position="152"/>
    </location>
</feature>
<keyword evidence="5" id="KW-1185">Reference proteome</keyword>
<feature type="compositionally biased region" description="Acidic residues" evidence="1">
    <location>
        <begin position="12"/>
        <end position="45"/>
    </location>
</feature>
<organism evidence="4 5">
    <name type="scientific">Demequina litoralis</name>
    <dbReference type="NCBI Taxonomy" id="3051660"/>
    <lineage>
        <taxon>Bacteria</taxon>
        <taxon>Bacillati</taxon>
        <taxon>Actinomycetota</taxon>
        <taxon>Actinomycetes</taxon>
        <taxon>Micrococcales</taxon>
        <taxon>Demequinaceae</taxon>
        <taxon>Demequina</taxon>
    </lineage>
</organism>
<evidence type="ECO:0000256" key="2">
    <source>
        <dbReference type="SAM" id="Phobius"/>
    </source>
</evidence>
<reference evidence="4" key="1">
    <citation type="submission" date="2023-06" db="EMBL/GenBank/DDBJ databases">
        <title>Sysu t00192.</title>
        <authorList>
            <person name="Gao L."/>
            <person name="Fang B.-Z."/>
            <person name="Li W.-J."/>
        </authorList>
    </citation>
    <scope>NUCLEOTIDE SEQUENCE</scope>
    <source>
        <strain evidence="4">SYSU T00192</strain>
    </source>
</reference>
<comment type="caution">
    <text evidence="4">The sequence shown here is derived from an EMBL/GenBank/DDBJ whole genome shotgun (WGS) entry which is preliminary data.</text>
</comment>
<dbReference type="RefSeq" id="WP_301132912.1">
    <property type="nucleotide sequence ID" value="NZ_JAUHPW010000004.1"/>
</dbReference>
<feature type="compositionally biased region" description="Basic and acidic residues" evidence="1">
    <location>
        <begin position="1"/>
        <end position="11"/>
    </location>
</feature>
<dbReference type="Pfam" id="PF04294">
    <property type="entry name" value="VanW"/>
    <property type="match status" value="1"/>
</dbReference>
<dbReference type="Proteomes" id="UP001172728">
    <property type="component" value="Unassembled WGS sequence"/>
</dbReference>